<evidence type="ECO:0000256" key="2">
    <source>
        <dbReference type="ARBA" id="ARBA00022676"/>
    </source>
</evidence>
<name>A0A813W5W1_9BILA</name>
<dbReference type="SUPFAM" id="SSF53756">
    <property type="entry name" value="UDP-Glycosyltransferase/glycogen phosphorylase"/>
    <property type="match status" value="1"/>
</dbReference>
<dbReference type="PANTHER" id="PTHR48043">
    <property type="entry name" value="EG:EG0003.4 PROTEIN-RELATED"/>
    <property type="match status" value="1"/>
</dbReference>
<accession>A0A813W5W1</accession>
<evidence type="ECO:0000256" key="3">
    <source>
        <dbReference type="ARBA" id="ARBA00022679"/>
    </source>
</evidence>
<sequence length="103" mass="11800">EASWYVCHCGMNSLSEAIHYGKPVVCIPIMYDQPLVSQRLADELKLGIRMDTMKFSSVDLKQSILDVLTDQTYSEKMLIFCKSSRNYNGVQNSINLIENYINQ</sequence>
<gene>
    <name evidence="4" type="ORF">OXX778_LOCUS8964</name>
</gene>
<evidence type="ECO:0000256" key="1">
    <source>
        <dbReference type="ARBA" id="ARBA00009995"/>
    </source>
</evidence>
<dbReference type="Proteomes" id="UP000663879">
    <property type="component" value="Unassembled WGS sequence"/>
</dbReference>
<dbReference type="PANTHER" id="PTHR48043:SF145">
    <property type="entry name" value="FI06409P-RELATED"/>
    <property type="match status" value="1"/>
</dbReference>
<dbReference type="InterPro" id="IPR002213">
    <property type="entry name" value="UDP_glucos_trans"/>
</dbReference>
<organism evidence="4 5">
    <name type="scientific">Brachionus calyciflorus</name>
    <dbReference type="NCBI Taxonomy" id="104777"/>
    <lineage>
        <taxon>Eukaryota</taxon>
        <taxon>Metazoa</taxon>
        <taxon>Spiralia</taxon>
        <taxon>Gnathifera</taxon>
        <taxon>Rotifera</taxon>
        <taxon>Eurotatoria</taxon>
        <taxon>Monogononta</taxon>
        <taxon>Pseudotrocha</taxon>
        <taxon>Ploima</taxon>
        <taxon>Brachionidae</taxon>
        <taxon>Brachionus</taxon>
    </lineage>
</organism>
<evidence type="ECO:0000313" key="4">
    <source>
        <dbReference type="EMBL" id="CAF0851268.1"/>
    </source>
</evidence>
<comment type="caution">
    <text evidence="4">The sequence shown here is derived from an EMBL/GenBank/DDBJ whole genome shotgun (WGS) entry which is preliminary data.</text>
</comment>
<evidence type="ECO:0008006" key="6">
    <source>
        <dbReference type="Google" id="ProtNLM"/>
    </source>
</evidence>
<dbReference type="InterPro" id="IPR050271">
    <property type="entry name" value="UDP-glycosyltransferase"/>
</dbReference>
<evidence type="ECO:0000313" key="5">
    <source>
        <dbReference type="Proteomes" id="UP000663879"/>
    </source>
</evidence>
<dbReference type="AlphaFoldDB" id="A0A813W5W1"/>
<keyword evidence="3" id="KW-0808">Transferase</keyword>
<keyword evidence="2" id="KW-0328">Glycosyltransferase</keyword>
<reference evidence="4" key="1">
    <citation type="submission" date="2021-02" db="EMBL/GenBank/DDBJ databases">
        <authorList>
            <person name="Nowell W R."/>
        </authorList>
    </citation>
    <scope>NUCLEOTIDE SEQUENCE</scope>
    <source>
        <strain evidence="4">Ploen Becks lab</strain>
    </source>
</reference>
<dbReference type="Gene3D" id="3.40.50.2000">
    <property type="entry name" value="Glycogen Phosphorylase B"/>
    <property type="match status" value="2"/>
</dbReference>
<dbReference type="OrthoDB" id="10071132at2759"/>
<dbReference type="EMBL" id="CAJNOC010001283">
    <property type="protein sequence ID" value="CAF0851268.1"/>
    <property type="molecule type" value="Genomic_DNA"/>
</dbReference>
<keyword evidence="5" id="KW-1185">Reference proteome</keyword>
<feature type="non-terminal residue" evidence="4">
    <location>
        <position position="1"/>
    </location>
</feature>
<dbReference type="GO" id="GO:0008194">
    <property type="term" value="F:UDP-glycosyltransferase activity"/>
    <property type="evidence" value="ECO:0007669"/>
    <property type="project" value="InterPro"/>
</dbReference>
<dbReference type="Pfam" id="PF00201">
    <property type="entry name" value="UDPGT"/>
    <property type="match status" value="1"/>
</dbReference>
<protein>
    <recommendedName>
        <fullName evidence="6">Glucuronosyltransferase</fullName>
    </recommendedName>
</protein>
<comment type="similarity">
    <text evidence="1">Belongs to the UDP-glycosyltransferase family.</text>
</comment>
<proteinExistence type="inferred from homology"/>